<evidence type="ECO:0000256" key="2">
    <source>
        <dbReference type="SAM" id="SignalP"/>
    </source>
</evidence>
<dbReference type="HOGENOM" id="CLU_2005354_0_0_1"/>
<feature type="region of interest" description="Disordered" evidence="1">
    <location>
        <begin position="34"/>
        <end position="63"/>
    </location>
</feature>
<dbReference type="Proteomes" id="UP000054279">
    <property type="component" value="Unassembled WGS sequence"/>
</dbReference>
<dbReference type="AlphaFoldDB" id="A0A0C9VFX2"/>
<protein>
    <submittedName>
        <fullName evidence="3">Uncharacterized protein</fullName>
    </submittedName>
</protein>
<organism evidence="3 4">
    <name type="scientific">Sphaerobolus stellatus (strain SS14)</name>
    <dbReference type="NCBI Taxonomy" id="990650"/>
    <lineage>
        <taxon>Eukaryota</taxon>
        <taxon>Fungi</taxon>
        <taxon>Dikarya</taxon>
        <taxon>Basidiomycota</taxon>
        <taxon>Agaricomycotina</taxon>
        <taxon>Agaricomycetes</taxon>
        <taxon>Phallomycetidae</taxon>
        <taxon>Geastrales</taxon>
        <taxon>Sphaerobolaceae</taxon>
        <taxon>Sphaerobolus</taxon>
    </lineage>
</organism>
<evidence type="ECO:0000313" key="4">
    <source>
        <dbReference type="Proteomes" id="UP000054279"/>
    </source>
</evidence>
<feature type="compositionally biased region" description="Polar residues" evidence="1">
    <location>
        <begin position="37"/>
        <end position="53"/>
    </location>
</feature>
<feature type="signal peptide" evidence="2">
    <location>
        <begin position="1"/>
        <end position="31"/>
    </location>
</feature>
<evidence type="ECO:0000256" key="1">
    <source>
        <dbReference type="SAM" id="MobiDB-lite"/>
    </source>
</evidence>
<keyword evidence="4" id="KW-1185">Reference proteome</keyword>
<reference evidence="3 4" key="1">
    <citation type="submission" date="2014-06" db="EMBL/GenBank/DDBJ databases">
        <title>Evolutionary Origins and Diversification of the Mycorrhizal Mutualists.</title>
        <authorList>
            <consortium name="DOE Joint Genome Institute"/>
            <consortium name="Mycorrhizal Genomics Consortium"/>
            <person name="Kohler A."/>
            <person name="Kuo A."/>
            <person name="Nagy L.G."/>
            <person name="Floudas D."/>
            <person name="Copeland A."/>
            <person name="Barry K.W."/>
            <person name="Cichocki N."/>
            <person name="Veneault-Fourrey C."/>
            <person name="LaButti K."/>
            <person name="Lindquist E.A."/>
            <person name="Lipzen A."/>
            <person name="Lundell T."/>
            <person name="Morin E."/>
            <person name="Murat C."/>
            <person name="Riley R."/>
            <person name="Ohm R."/>
            <person name="Sun H."/>
            <person name="Tunlid A."/>
            <person name="Henrissat B."/>
            <person name="Grigoriev I.V."/>
            <person name="Hibbett D.S."/>
            <person name="Martin F."/>
        </authorList>
    </citation>
    <scope>NUCLEOTIDE SEQUENCE [LARGE SCALE GENOMIC DNA]</scope>
    <source>
        <strain evidence="3 4">SS14</strain>
    </source>
</reference>
<feature type="compositionally biased region" description="Low complexity" evidence="1">
    <location>
        <begin position="54"/>
        <end position="63"/>
    </location>
</feature>
<sequence>MVNYSPSFPPRSLHAMRSIAFLSSLLAAVSAGPIPDSASSQTGPDSIMTSPTPSSGSASAQASVLASNPTSTVCPTIPAPSSKVASAWWPDYRNANITFEKYNHLMYSFAIPSQNGSAKLPTLG</sequence>
<feature type="chain" id="PRO_5002221627" evidence="2">
    <location>
        <begin position="32"/>
        <end position="124"/>
    </location>
</feature>
<proteinExistence type="predicted"/>
<keyword evidence="2" id="KW-0732">Signal</keyword>
<dbReference type="EMBL" id="KN837177">
    <property type="protein sequence ID" value="KIJ36490.1"/>
    <property type="molecule type" value="Genomic_DNA"/>
</dbReference>
<accession>A0A0C9VFX2</accession>
<gene>
    <name evidence="3" type="ORF">M422DRAFT_261040</name>
</gene>
<name>A0A0C9VFX2_SPHS4</name>
<evidence type="ECO:0000313" key="3">
    <source>
        <dbReference type="EMBL" id="KIJ36490.1"/>
    </source>
</evidence>